<accession>A0ABQ1HMV8</accession>
<sequence>MLEDLDLHDLPVFYNASFGHNEPKCIIPYGATASLNVSNKTFTIHDNACE</sequence>
<dbReference type="Gene3D" id="3.50.30.60">
    <property type="entry name" value="LD-carboxypeptidase A C-terminal domain-like"/>
    <property type="match status" value="1"/>
</dbReference>
<evidence type="ECO:0000313" key="2">
    <source>
        <dbReference type="EMBL" id="GGA82462.1"/>
    </source>
</evidence>
<dbReference type="EMBL" id="BMCB01000002">
    <property type="protein sequence ID" value="GGA82462.1"/>
    <property type="molecule type" value="Genomic_DNA"/>
</dbReference>
<keyword evidence="3" id="KW-1185">Reference proteome</keyword>
<dbReference type="Proteomes" id="UP000652995">
    <property type="component" value="Unassembled WGS sequence"/>
</dbReference>
<comment type="caution">
    <text evidence="2">The sequence shown here is derived from an EMBL/GenBank/DDBJ whole genome shotgun (WGS) entry which is preliminary data.</text>
</comment>
<evidence type="ECO:0000259" key="1">
    <source>
        <dbReference type="Pfam" id="PF17676"/>
    </source>
</evidence>
<protein>
    <recommendedName>
        <fullName evidence="1">LD-carboxypeptidase C-terminal domain-containing protein</fullName>
    </recommendedName>
</protein>
<reference evidence="3" key="1">
    <citation type="journal article" date="2019" name="Int. J. Syst. Evol. Microbiol.">
        <title>The Global Catalogue of Microorganisms (GCM) 10K type strain sequencing project: providing services to taxonomists for standard genome sequencing and annotation.</title>
        <authorList>
            <consortium name="The Broad Institute Genomics Platform"/>
            <consortium name="The Broad Institute Genome Sequencing Center for Infectious Disease"/>
            <person name="Wu L."/>
            <person name="Ma J."/>
        </authorList>
    </citation>
    <scope>NUCLEOTIDE SEQUENCE [LARGE SCALE GENOMIC DNA]</scope>
    <source>
        <strain evidence="3">CCM 4175</strain>
    </source>
</reference>
<feature type="domain" description="LD-carboxypeptidase C-terminal" evidence="1">
    <location>
        <begin position="5"/>
        <end position="35"/>
    </location>
</feature>
<dbReference type="InterPro" id="IPR027461">
    <property type="entry name" value="Carboxypeptidase_A_C_sf"/>
</dbReference>
<dbReference type="InterPro" id="IPR040921">
    <property type="entry name" value="Peptidase_S66C"/>
</dbReference>
<name>A0ABQ1HMV8_9STAP</name>
<dbReference type="Pfam" id="PF17676">
    <property type="entry name" value="Peptidase_S66C"/>
    <property type="match status" value="1"/>
</dbReference>
<evidence type="ECO:0000313" key="3">
    <source>
        <dbReference type="Proteomes" id="UP000652995"/>
    </source>
</evidence>
<proteinExistence type="predicted"/>
<dbReference type="SUPFAM" id="SSF141986">
    <property type="entry name" value="LD-carboxypeptidase A C-terminal domain-like"/>
    <property type="match status" value="1"/>
</dbReference>
<organism evidence="2 3">
    <name type="scientific">Staphylococcus muscae</name>
    <dbReference type="NCBI Taxonomy" id="1294"/>
    <lineage>
        <taxon>Bacteria</taxon>
        <taxon>Bacillati</taxon>
        <taxon>Bacillota</taxon>
        <taxon>Bacilli</taxon>
        <taxon>Bacillales</taxon>
        <taxon>Staphylococcaceae</taxon>
        <taxon>Staphylococcus</taxon>
    </lineage>
</organism>
<gene>
    <name evidence="2" type="ORF">GCM10007183_03340</name>
</gene>